<dbReference type="PANTHER" id="PTHR30296:SF0">
    <property type="entry name" value="LACTATE UTILIZATION PROTEIN A"/>
    <property type="match status" value="1"/>
</dbReference>
<feature type="domain" description="Cysteine-rich" evidence="1">
    <location>
        <begin position="16"/>
        <end position="95"/>
    </location>
</feature>
<name>A0A450ZUD6_9GAMM</name>
<dbReference type="EMBL" id="CAADFW010000017">
    <property type="protein sequence ID" value="VFK57348.1"/>
    <property type="molecule type" value="Genomic_DNA"/>
</dbReference>
<dbReference type="AlphaFoldDB" id="A0A450ZUD6"/>
<dbReference type="GO" id="GO:0016491">
    <property type="term" value="F:oxidoreductase activity"/>
    <property type="evidence" value="ECO:0007669"/>
    <property type="project" value="UniProtKB-ARBA"/>
</dbReference>
<sequence>MEKRAPNITHAPRVGLLITCLADLLRPTTVSSTMRLLAAVGCRVMLPRQQTCCGQPFYNAGDIVNARALARRVVAQFDGFDYIVAPSGSCIGMLKKYYPALFADDPAWGPRARDFAERCFEITSFLVDIRGAERPCITTHDSDDASYGTVTYHDSCSGLRELGIHGQPRFLLARMMGIRIAEMPDSNVCCGFGGAFCIEYPELSTRIVSNKVANVETVGANTLLGGDLGCLFNIAGRLKRMKSPIKVYHVAEALAGMSGIPSICH</sequence>
<dbReference type="PANTHER" id="PTHR30296">
    <property type="entry name" value="UNCHARACTERIZED PROTEIN YKGE"/>
    <property type="match status" value="1"/>
</dbReference>
<dbReference type="InterPro" id="IPR004017">
    <property type="entry name" value="Cys_rich_dom"/>
</dbReference>
<dbReference type="Pfam" id="PF02754">
    <property type="entry name" value="CCG"/>
    <property type="match status" value="2"/>
</dbReference>
<dbReference type="EMBL" id="CAADFT010000025">
    <property type="protein sequence ID" value="VFK43356.1"/>
    <property type="molecule type" value="Genomic_DNA"/>
</dbReference>
<protein>
    <submittedName>
        <fullName evidence="3">L-lactate dehydrogenase complex protein LldE</fullName>
    </submittedName>
</protein>
<proteinExistence type="predicted"/>
<evidence type="ECO:0000313" key="2">
    <source>
        <dbReference type="EMBL" id="VFK43356.1"/>
    </source>
</evidence>
<organism evidence="3">
    <name type="scientific">Candidatus Kentrum sp. TC</name>
    <dbReference type="NCBI Taxonomy" id="2126339"/>
    <lineage>
        <taxon>Bacteria</taxon>
        <taxon>Pseudomonadati</taxon>
        <taxon>Pseudomonadota</taxon>
        <taxon>Gammaproteobacteria</taxon>
        <taxon>Candidatus Kentrum</taxon>
    </lineage>
</organism>
<dbReference type="GO" id="GO:0005829">
    <property type="term" value="C:cytosol"/>
    <property type="evidence" value="ECO:0007669"/>
    <property type="project" value="TreeGrafter"/>
</dbReference>
<gene>
    <name evidence="2" type="ORF">BECKTC1821E_GA0114239_10252</name>
    <name evidence="3" type="ORF">BECKTC1821F_GA0114240_10173</name>
</gene>
<evidence type="ECO:0000259" key="1">
    <source>
        <dbReference type="Pfam" id="PF02754"/>
    </source>
</evidence>
<reference evidence="3" key="1">
    <citation type="submission" date="2019-02" db="EMBL/GenBank/DDBJ databases">
        <authorList>
            <person name="Gruber-Vodicka R. H."/>
            <person name="Seah K. B. B."/>
        </authorList>
    </citation>
    <scope>NUCLEOTIDE SEQUENCE</scope>
    <source>
        <strain evidence="2">BECK_BZ125</strain>
        <strain evidence="3">BECK_BZ126</strain>
    </source>
</reference>
<feature type="domain" description="Cysteine-rich" evidence="1">
    <location>
        <begin position="150"/>
        <end position="234"/>
    </location>
</feature>
<accession>A0A450ZUD6</accession>
<evidence type="ECO:0000313" key="3">
    <source>
        <dbReference type="EMBL" id="VFK57348.1"/>
    </source>
</evidence>